<sequence>LDPIDAALYNEPKIGAQLDMDPIVMRVTDSVVDKGIDFAADNLMAKGEKQAIEDEEKEKEKEEILKEVQKRIEEEKENELKRRRTSISSKKSQVRINLNVEQSSTQNTPNSTFHTVSLEANIKLKQLNIKFFLKRSKYVKDKVNTQFSLQQNQKIKETIYYPIAQFVINDVKAALRQCEDIVLAIKGASPFPQQGQLDKFQNSQNKQPQQPPQNASVDGHSLQMIASATIGEIAATLYLPFKKVVKS</sequence>
<feature type="compositionally biased region" description="Low complexity" evidence="2">
    <location>
        <begin position="201"/>
        <end position="214"/>
    </location>
</feature>
<organism evidence="3 4">
    <name type="scientific">Streblomastix strix</name>
    <dbReference type="NCBI Taxonomy" id="222440"/>
    <lineage>
        <taxon>Eukaryota</taxon>
        <taxon>Metamonada</taxon>
        <taxon>Preaxostyla</taxon>
        <taxon>Oxymonadida</taxon>
        <taxon>Streblomastigidae</taxon>
        <taxon>Streblomastix</taxon>
    </lineage>
</organism>
<feature type="non-terminal residue" evidence="3">
    <location>
        <position position="1"/>
    </location>
</feature>
<proteinExistence type="predicted"/>
<feature type="coiled-coil region" evidence="1">
    <location>
        <begin position="42"/>
        <end position="78"/>
    </location>
</feature>
<comment type="caution">
    <text evidence="3">The sequence shown here is derived from an EMBL/GenBank/DDBJ whole genome shotgun (WGS) entry which is preliminary data.</text>
</comment>
<dbReference type="AlphaFoldDB" id="A0A5J4RYV8"/>
<feature type="non-terminal residue" evidence="3">
    <location>
        <position position="247"/>
    </location>
</feature>
<feature type="region of interest" description="Disordered" evidence="2">
    <location>
        <begin position="198"/>
        <end position="218"/>
    </location>
</feature>
<protein>
    <submittedName>
        <fullName evidence="3">Uncharacterized protein</fullName>
    </submittedName>
</protein>
<evidence type="ECO:0000313" key="3">
    <source>
        <dbReference type="EMBL" id="KAA6338778.1"/>
    </source>
</evidence>
<name>A0A5J4RYV8_9EUKA</name>
<keyword evidence="1" id="KW-0175">Coiled coil</keyword>
<dbReference type="Proteomes" id="UP000324800">
    <property type="component" value="Unassembled WGS sequence"/>
</dbReference>
<evidence type="ECO:0000313" key="4">
    <source>
        <dbReference type="Proteomes" id="UP000324800"/>
    </source>
</evidence>
<reference evidence="3 4" key="1">
    <citation type="submission" date="2019-03" db="EMBL/GenBank/DDBJ databases">
        <title>Single cell metagenomics reveals metabolic interactions within the superorganism composed of flagellate Streblomastix strix and complex community of Bacteroidetes bacteria on its surface.</title>
        <authorList>
            <person name="Treitli S.C."/>
            <person name="Kolisko M."/>
            <person name="Husnik F."/>
            <person name="Keeling P."/>
            <person name="Hampl V."/>
        </authorList>
    </citation>
    <scope>NUCLEOTIDE SEQUENCE [LARGE SCALE GENOMIC DNA]</scope>
    <source>
        <strain evidence="3">ST1C</strain>
    </source>
</reference>
<dbReference type="EMBL" id="SNRW01041199">
    <property type="protein sequence ID" value="KAA6338778.1"/>
    <property type="molecule type" value="Genomic_DNA"/>
</dbReference>
<evidence type="ECO:0000256" key="1">
    <source>
        <dbReference type="SAM" id="Coils"/>
    </source>
</evidence>
<accession>A0A5J4RYV8</accession>
<evidence type="ECO:0000256" key="2">
    <source>
        <dbReference type="SAM" id="MobiDB-lite"/>
    </source>
</evidence>
<gene>
    <name evidence="3" type="ORF">EZS28_052671</name>
</gene>